<accession>A0A328Q2Q0</accession>
<proteinExistence type="predicted"/>
<dbReference type="Proteomes" id="UP000248557">
    <property type="component" value="Unassembled WGS sequence"/>
</dbReference>
<name>A0A328Q2Q0_9EURY</name>
<evidence type="ECO:0000313" key="1">
    <source>
        <dbReference type="EMBL" id="RAP02595.1"/>
    </source>
</evidence>
<gene>
    <name evidence="1" type="ORF">CA615_06450</name>
</gene>
<comment type="caution">
    <text evidence="1">The sequence shown here is derived from an EMBL/GenBank/DDBJ whole genome shotgun (WGS) entry which is preliminary data.</text>
</comment>
<organism evidence="1 2">
    <name type="scientific">Methanosphaera stadtmanae</name>
    <dbReference type="NCBI Taxonomy" id="2317"/>
    <lineage>
        <taxon>Archaea</taxon>
        <taxon>Methanobacteriati</taxon>
        <taxon>Methanobacteriota</taxon>
        <taxon>Methanomada group</taxon>
        <taxon>Methanobacteria</taxon>
        <taxon>Methanobacteriales</taxon>
        <taxon>Methanobacteriaceae</taxon>
        <taxon>Methanosphaera</taxon>
    </lineage>
</organism>
<evidence type="ECO:0000313" key="2">
    <source>
        <dbReference type="Proteomes" id="UP000248557"/>
    </source>
</evidence>
<sequence length="290" mass="34974">MKLDEKWFELYESLYGTTFNKILTIGTPNEGYENYPIKSLAQLRQMCEENYPKKEFYISLYDYDSDELAIKWDPRDNTPYEKYSKKNCILFRFIQNTDIIKEETKELTDVQKFMFTRRTLNLGNNKEIFEDVRKVYDAIEELFNIKSWVLFNGYNECYLYVFTESEMKLKNPTLTYYYFYKFIEKYTGVKTLIYSQIEPFSQILSLPGSQNNNTRLYTKPYDITLDYLDILKNSQSRKIESFDLRQNQDTSSLEELFKTVDDEITKRKSEGNTNIWDYELDELFNEKRSI</sequence>
<dbReference type="RefSeq" id="WP_112149707.1">
    <property type="nucleotide sequence ID" value="NZ_JAXJAF010000124.1"/>
</dbReference>
<protein>
    <submittedName>
        <fullName evidence="1">Uncharacterized protein</fullName>
    </submittedName>
</protein>
<reference evidence="1 2" key="1">
    <citation type="submission" date="2017-05" db="EMBL/GenBank/DDBJ databases">
        <title>Host range expansion of the Methanosphaera genus to humans and monogastric animals involves recent and extensive reduction in genome content.</title>
        <authorList>
            <person name="Hoedt E.C."/>
            <person name="Volmer J.G."/>
            <person name="Parks D.H."/>
            <person name="Rosewarne C.P."/>
            <person name="Denman S.E."/>
            <person name="Mcsweeney C.S."/>
            <person name="O Cuiv P."/>
            <person name="Hugenholtz P."/>
            <person name="Tyson G.W."/>
            <person name="Morrison M."/>
        </authorList>
    </citation>
    <scope>NUCLEOTIDE SEQUENCE [LARGE SCALE GENOMIC DNA]</scope>
    <source>
        <strain evidence="1 2">PA5</strain>
    </source>
</reference>
<dbReference type="EMBL" id="NGJK01000081">
    <property type="protein sequence ID" value="RAP02595.1"/>
    <property type="molecule type" value="Genomic_DNA"/>
</dbReference>
<dbReference type="AlphaFoldDB" id="A0A328Q2Q0"/>